<feature type="transmembrane region" description="Helical" evidence="5">
    <location>
        <begin position="48"/>
        <end position="71"/>
    </location>
</feature>
<dbReference type="RefSeq" id="WP_055085816.1">
    <property type="nucleotide sequence ID" value="NZ_CXSU01000012.1"/>
</dbReference>
<name>A0A0M6YK90_9RHOB</name>
<feature type="domain" description="Sodium/calcium exchanger membrane region" evidence="6">
    <location>
        <begin position="13"/>
        <end position="143"/>
    </location>
</feature>
<keyword evidence="4 5" id="KW-0472">Membrane</keyword>
<evidence type="ECO:0000313" key="8">
    <source>
        <dbReference type="Proteomes" id="UP000049222"/>
    </source>
</evidence>
<keyword evidence="8" id="KW-1185">Reference proteome</keyword>
<feature type="transmembrane region" description="Helical" evidence="5">
    <location>
        <begin position="252"/>
        <end position="272"/>
    </location>
</feature>
<gene>
    <name evidence="7" type="primary">yrbG_2</name>
    <name evidence="7" type="ORF">JDO7802_02383</name>
</gene>
<dbReference type="InterPro" id="IPR004837">
    <property type="entry name" value="NaCa_Exmemb"/>
</dbReference>
<protein>
    <submittedName>
        <fullName evidence="7">Inner membrane protein YrbG</fullName>
    </submittedName>
</protein>
<dbReference type="Proteomes" id="UP000049222">
    <property type="component" value="Unassembled WGS sequence"/>
</dbReference>
<feature type="transmembrane region" description="Helical" evidence="5">
    <location>
        <begin position="6"/>
        <end position="27"/>
    </location>
</feature>
<feature type="transmembrane region" description="Helical" evidence="5">
    <location>
        <begin position="139"/>
        <end position="158"/>
    </location>
</feature>
<dbReference type="STRING" id="420998.JDO7802_02383"/>
<dbReference type="EMBL" id="CXSU01000012">
    <property type="protein sequence ID" value="CTQ50360.1"/>
    <property type="molecule type" value="Genomic_DNA"/>
</dbReference>
<dbReference type="GO" id="GO:0005262">
    <property type="term" value="F:calcium channel activity"/>
    <property type="evidence" value="ECO:0007669"/>
    <property type="project" value="TreeGrafter"/>
</dbReference>
<dbReference type="Pfam" id="PF01699">
    <property type="entry name" value="Na_Ca_ex"/>
    <property type="match status" value="2"/>
</dbReference>
<evidence type="ECO:0000256" key="5">
    <source>
        <dbReference type="SAM" id="Phobius"/>
    </source>
</evidence>
<dbReference type="PANTHER" id="PTHR10846:SF8">
    <property type="entry name" value="INNER MEMBRANE PROTEIN YRBG"/>
    <property type="match status" value="1"/>
</dbReference>
<feature type="transmembrane region" description="Helical" evidence="5">
    <location>
        <begin position="220"/>
        <end position="240"/>
    </location>
</feature>
<dbReference type="AlphaFoldDB" id="A0A0M6YK90"/>
<dbReference type="InterPro" id="IPR044880">
    <property type="entry name" value="NCX_ion-bd_dom_sf"/>
</dbReference>
<reference evidence="7 8" key="1">
    <citation type="submission" date="2015-07" db="EMBL/GenBank/DDBJ databases">
        <authorList>
            <person name="Noorani M."/>
        </authorList>
    </citation>
    <scope>NUCLEOTIDE SEQUENCE [LARGE SCALE GENOMIC DNA]</scope>
    <source>
        <strain evidence="7 8">CECT 7802</strain>
    </source>
</reference>
<feature type="transmembrane region" description="Helical" evidence="5">
    <location>
        <begin position="112"/>
        <end position="133"/>
    </location>
</feature>
<evidence type="ECO:0000256" key="4">
    <source>
        <dbReference type="ARBA" id="ARBA00023136"/>
    </source>
</evidence>
<evidence type="ECO:0000313" key="7">
    <source>
        <dbReference type="EMBL" id="CTQ50360.1"/>
    </source>
</evidence>
<feature type="transmembrane region" description="Helical" evidence="5">
    <location>
        <begin position="77"/>
        <end position="100"/>
    </location>
</feature>
<evidence type="ECO:0000256" key="3">
    <source>
        <dbReference type="ARBA" id="ARBA00022989"/>
    </source>
</evidence>
<organism evidence="7 8">
    <name type="scientific">Jannaschia donghaensis</name>
    <dbReference type="NCBI Taxonomy" id="420998"/>
    <lineage>
        <taxon>Bacteria</taxon>
        <taxon>Pseudomonadati</taxon>
        <taxon>Pseudomonadota</taxon>
        <taxon>Alphaproteobacteria</taxon>
        <taxon>Rhodobacterales</taxon>
        <taxon>Roseobacteraceae</taxon>
        <taxon>Jannaschia</taxon>
    </lineage>
</organism>
<dbReference type="Gene3D" id="1.20.1420.30">
    <property type="entry name" value="NCX, central ion-binding region"/>
    <property type="match status" value="1"/>
</dbReference>
<keyword evidence="3 5" id="KW-1133">Transmembrane helix</keyword>
<dbReference type="GO" id="GO:0008273">
    <property type="term" value="F:calcium, potassium:sodium antiporter activity"/>
    <property type="evidence" value="ECO:0007669"/>
    <property type="project" value="TreeGrafter"/>
</dbReference>
<dbReference type="PANTHER" id="PTHR10846">
    <property type="entry name" value="SODIUM/POTASSIUM/CALCIUM EXCHANGER"/>
    <property type="match status" value="1"/>
</dbReference>
<dbReference type="OrthoDB" id="153124at2"/>
<feature type="domain" description="Sodium/calcium exchanger membrane region" evidence="6">
    <location>
        <begin position="194"/>
        <end position="339"/>
    </location>
</feature>
<feature type="transmembrane region" description="Helical" evidence="5">
    <location>
        <begin position="193"/>
        <end position="214"/>
    </location>
</feature>
<dbReference type="GO" id="GO:0005886">
    <property type="term" value="C:plasma membrane"/>
    <property type="evidence" value="ECO:0007669"/>
    <property type="project" value="TreeGrafter"/>
</dbReference>
<evidence type="ECO:0000256" key="1">
    <source>
        <dbReference type="ARBA" id="ARBA00004141"/>
    </source>
</evidence>
<feature type="transmembrane region" description="Helical" evidence="5">
    <location>
        <begin position="322"/>
        <end position="343"/>
    </location>
</feature>
<comment type="subcellular location">
    <subcellularLocation>
        <location evidence="1">Membrane</location>
        <topology evidence="1">Multi-pass membrane protein</topology>
    </subcellularLocation>
</comment>
<keyword evidence="2 5" id="KW-0812">Transmembrane</keyword>
<proteinExistence type="predicted"/>
<evidence type="ECO:0000259" key="6">
    <source>
        <dbReference type="Pfam" id="PF01699"/>
    </source>
</evidence>
<feature type="transmembrane region" description="Helical" evidence="5">
    <location>
        <begin position="292"/>
        <end position="310"/>
    </location>
</feature>
<dbReference type="GO" id="GO:0006874">
    <property type="term" value="P:intracellular calcium ion homeostasis"/>
    <property type="evidence" value="ECO:0007669"/>
    <property type="project" value="TreeGrafter"/>
</dbReference>
<evidence type="ECO:0000256" key="2">
    <source>
        <dbReference type="ARBA" id="ARBA00022692"/>
    </source>
</evidence>
<sequence>MIPSPGIWPLAMLWLGFAVAAGGIWVAGGALARAADRIADRYSLAKSLVGLLFLSVVTSLPEIVTTFAGAVRNQPDLVLGNLFGGVALQTTILAVADLWARGAITRYPRRANHVLECAILIGLLSLVLIAILSGEPAQVGWVGIGALVAGLAYGAGIARLRRYDRAGDWVPVDLPDVPSRDRQIREDLRPRRLFATVAVCAVVILVLGLMLMAIAPPLAARLGIGTGLLGVTLLAAVTSLPELTTTIAAVRLGAHGLAISNVFGSNLIMMGLLLPADILYRPAPILRDAEAIAPLSIVFGILVTLIYLIGLTARRKPQIGRLGIDSVAVVACYVLSLAVYFAAR</sequence>
<dbReference type="InterPro" id="IPR004481">
    <property type="entry name" value="K/Na/Ca-exchanger"/>
</dbReference>
<accession>A0A0M6YK90</accession>